<accession>A0A7C2IEQ2</accession>
<evidence type="ECO:0000256" key="13">
    <source>
        <dbReference type="ARBA" id="ARBA00022777"/>
    </source>
</evidence>
<comment type="catalytic activity">
    <reaction evidence="1">
        <text>adenosylcob(III)inamide + ATP = adenosylcob(III)inamide phosphate + ADP + H(+)</text>
        <dbReference type="Rhea" id="RHEA:15769"/>
        <dbReference type="ChEBI" id="CHEBI:2480"/>
        <dbReference type="ChEBI" id="CHEBI:15378"/>
        <dbReference type="ChEBI" id="CHEBI:30616"/>
        <dbReference type="ChEBI" id="CHEBI:58502"/>
        <dbReference type="ChEBI" id="CHEBI:456216"/>
        <dbReference type="EC" id="2.7.1.156"/>
    </reaction>
</comment>
<dbReference type="CDD" id="cd00544">
    <property type="entry name" value="CobU"/>
    <property type="match status" value="1"/>
</dbReference>
<dbReference type="SUPFAM" id="SSF103007">
    <property type="entry name" value="Hypothetical protein TT1725"/>
    <property type="match status" value="1"/>
</dbReference>
<dbReference type="InterPro" id="IPR027417">
    <property type="entry name" value="P-loop_NTPase"/>
</dbReference>
<evidence type="ECO:0000256" key="11">
    <source>
        <dbReference type="ARBA" id="ARBA00022679"/>
    </source>
</evidence>
<comment type="function">
    <text evidence="4">Catalyzes ATP-dependent phosphorylation of adenosylcobinamide and addition of GMP to adenosylcobinamide phosphate.</text>
</comment>
<dbReference type="GO" id="GO:0043752">
    <property type="term" value="F:adenosylcobinamide kinase activity"/>
    <property type="evidence" value="ECO:0007669"/>
    <property type="project" value="UniProtKB-EC"/>
</dbReference>
<dbReference type="AlphaFoldDB" id="A0A7C2IEQ2"/>
<dbReference type="GO" id="GO:0009236">
    <property type="term" value="P:cobalamin biosynthetic process"/>
    <property type="evidence" value="ECO:0007669"/>
    <property type="project" value="UniProtKB-UniPathway"/>
</dbReference>
<dbReference type="NCBIfam" id="NF004469">
    <property type="entry name" value="PRK05800.1"/>
    <property type="match status" value="1"/>
</dbReference>
<comment type="similarity">
    <text evidence="7">Belongs to the CobU/CobP family.</text>
</comment>
<reference evidence="18" key="1">
    <citation type="journal article" date="2020" name="mSystems">
        <title>Genome- and Community-Level Interaction Insights into Carbon Utilization and Element Cycling Functions of Hydrothermarchaeota in Hydrothermal Sediment.</title>
        <authorList>
            <person name="Zhou Z."/>
            <person name="Liu Y."/>
            <person name="Xu W."/>
            <person name="Pan J."/>
            <person name="Luo Z.H."/>
            <person name="Li M."/>
        </authorList>
    </citation>
    <scope>NUCLEOTIDE SEQUENCE [LARGE SCALE GENOMIC DNA]</scope>
    <source>
        <strain evidence="18">SpSt-300</strain>
    </source>
</reference>
<organism evidence="18">
    <name type="scientific">Ammonifex degensii</name>
    <dbReference type="NCBI Taxonomy" id="42838"/>
    <lineage>
        <taxon>Bacteria</taxon>
        <taxon>Bacillati</taxon>
        <taxon>Bacillota</taxon>
        <taxon>Clostridia</taxon>
        <taxon>Thermoanaerobacterales</taxon>
        <taxon>Thermoanaerobacteraceae</taxon>
        <taxon>Ammonifex</taxon>
    </lineage>
</organism>
<dbReference type="PANTHER" id="PTHR34848:SF1">
    <property type="entry name" value="BIFUNCTIONAL ADENOSYLCOBALAMIN BIOSYNTHESIS PROTEIN COBU"/>
    <property type="match status" value="1"/>
</dbReference>
<evidence type="ECO:0000256" key="9">
    <source>
        <dbReference type="ARBA" id="ARBA00012523"/>
    </source>
</evidence>
<comment type="catalytic activity">
    <reaction evidence="2">
        <text>adenosylcob(III)inamide phosphate + GTP + H(+) = adenosylcob(III)inamide-GDP + diphosphate</text>
        <dbReference type="Rhea" id="RHEA:22712"/>
        <dbReference type="ChEBI" id="CHEBI:15378"/>
        <dbReference type="ChEBI" id="CHEBI:33019"/>
        <dbReference type="ChEBI" id="CHEBI:37565"/>
        <dbReference type="ChEBI" id="CHEBI:58502"/>
        <dbReference type="ChEBI" id="CHEBI:60487"/>
        <dbReference type="EC" id="2.7.7.62"/>
    </reaction>
</comment>
<dbReference type="InterPro" id="IPR003203">
    <property type="entry name" value="CobU/CobP"/>
</dbReference>
<comment type="pathway">
    <text evidence="5">Cofactor biosynthesis; adenosylcobalamin biosynthesis; adenosylcobalamin from cob(II)yrinate a,c-diamide: step 6/7.</text>
</comment>
<dbReference type="InterPro" id="IPR036746">
    <property type="entry name" value="TT1725-like_sf"/>
</dbReference>
<comment type="pathway">
    <text evidence="6">Cofactor biosynthesis; adenosylcobalamin biosynthesis; adenosylcobalamin from cob(II)yrinate a,c-diamide: step 5/7.</text>
</comment>
<evidence type="ECO:0000256" key="6">
    <source>
        <dbReference type="ARBA" id="ARBA00005159"/>
    </source>
</evidence>
<keyword evidence="10" id="KW-0169">Cobalamin biosynthesis</keyword>
<dbReference type="EC" id="2.7.7.62" evidence="9"/>
<evidence type="ECO:0000256" key="5">
    <source>
        <dbReference type="ARBA" id="ARBA00004692"/>
    </source>
</evidence>
<dbReference type="SUPFAM" id="SSF52540">
    <property type="entry name" value="P-loop containing nucleoside triphosphate hydrolases"/>
    <property type="match status" value="1"/>
</dbReference>
<keyword evidence="11 18" id="KW-0808">Transferase</keyword>
<dbReference type="EC" id="2.7.1.156" evidence="8"/>
<keyword evidence="18" id="KW-0548">Nucleotidyltransferase</keyword>
<dbReference type="PANTHER" id="PTHR34848">
    <property type="match status" value="1"/>
</dbReference>
<keyword evidence="13 18" id="KW-0418">Kinase</keyword>
<evidence type="ECO:0000256" key="14">
    <source>
        <dbReference type="ARBA" id="ARBA00022840"/>
    </source>
</evidence>
<evidence type="ECO:0000256" key="16">
    <source>
        <dbReference type="ARBA" id="ARBA00029570"/>
    </source>
</evidence>
<dbReference type="Pfam" id="PF04456">
    <property type="entry name" value="DUF503"/>
    <property type="match status" value="1"/>
</dbReference>
<evidence type="ECO:0000256" key="3">
    <source>
        <dbReference type="ARBA" id="ARBA00001522"/>
    </source>
</evidence>
<dbReference type="Gene3D" id="3.30.70.1120">
    <property type="entry name" value="TT1725-like"/>
    <property type="match status" value="1"/>
</dbReference>
<evidence type="ECO:0000256" key="4">
    <source>
        <dbReference type="ARBA" id="ARBA00003889"/>
    </source>
</evidence>
<evidence type="ECO:0000256" key="10">
    <source>
        <dbReference type="ARBA" id="ARBA00022573"/>
    </source>
</evidence>
<dbReference type="Gene3D" id="3.40.50.300">
    <property type="entry name" value="P-loop containing nucleotide triphosphate hydrolases"/>
    <property type="match status" value="1"/>
</dbReference>
<dbReference type="GO" id="GO:0005524">
    <property type="term" value="F:ATP binding"/>
    <property type="evidence" value="ECO:0007669"/>
    <property type="project" value="UniProtKB-KW"/>
</dbReference>
<keyword evidence="15" id="KW-0342">GTP-binding</keyword>
<dbReference type="InterPro" id="IPR007546">
    <property type="entry name" value="DUF503"/>
</dbReference>
<evidence type="ECO:0000313" key="18">
    <source>
        <dbReference type="EMBL" id="HEL65317.1"/>
    </source>
</evidence>
<dbReference type="GO" id="GO:0005525">
    <property type="term" value="F:GTP binding"/>
    <property type="evidence" value="ECO:0007669"/>
    <property type="project" value="UniProtKB-KW"/>
</dbReference>
<protein>
    <recommendedName>
        <fullName evidence="16">Adenosylcobinamide kinase</fullName>
        <ecNumber evidence="8">2.7.1.156</ecNumber>
        <ecNumber evidence="9">2.7.7.62</ecNumber>
    </recommendedName>
    <alternativeName>
        <fullName evidence="17">Adenosylcobinamide-phosphate guanylyltransferase</fullName>
    </alternativeName>
</protein>
<evidence type="ECO:0000256" key="2">
    <source>
        <dbReference type="ARBA" id="ARBA00000711"/>
    </source>
</evidence>
<comment type="caution">
    <text evidence="18">The sequence shown here is derived from an EMBL/GenBank/DDBJ whole genome shotgun (WGS) entry which is preliminary data.</text>
</comment>
<evidence type="ECO:0000256" key="8">
    <source>
        <dbReference type="ARBA" id="ARBA00012016"/>
    </source>
</evidence>
<keyword evidence="14" id="KW-0067">ATP-binding</keyword>
<gene>
    <name evidence="18" type="primary">cobU</name>
    <name evidence="18" type="ORF">ENQ34_01360</name>
</gene>
<evidence type="ECO:0000256" key="7">
    <source>
        <dbReference type="ARBA" id="ARBA00007490"/>
    </source>
</evidence>
<evidence type="ECO:0000256" key="15">
    <source>
        <dbReference type="ARBA" id="ARBA00023134"/>
    </source>
</evidence>
<comment type="catalytic activity">
    <reaction evidence="3">
        <text>adenosylcob(III)inamide + GTP = adenosylcob(III)inamide phosphate + GDP + H(+)</text>
        <dbReference type="Rhea" id="RHEA:15765"/>
        <dbReference type="ChEBI" id="CHEBI:2480"/>
        <dbReference type="ChEBI" id="CHEBI:15378"/>
        <dbReference type="ChEBI" id="CHEBI:37565"/>
        <dbReference type="ChEBI" id="CHEBI:58189"/>
        <dbReference type="ChEBI" id="CHEBI:58502"/>
        <dbReference type="EC" id="2.7.1.156"/>
    </reaction>
</comment>
<dbReference type="Pfam" id="PF02283">
    <property type="entry name" value="CobU"/>
    <property type="match status" value="1"/>
</dbReference>
<sequence length="317" mass="34029">MARRGAGAGMEVLEMVNGVLTAELFLPGVTSLKERRHRLKSLREKLRSRFNVAVAEVDGQNTWQRATFAIAAVAGRAAQVHRVFEEVVDFVDGYRDVMLSDYRVDLYGVYMGGEERMAREKVAEGGLALITGGVRSGKSDFAVSLVSDGSKKVVFIATAEAADEEMAGRIAEHRARRPPSWQTVEEPVELAGAVRGVSPAAAVIIDCLGVWTANLLARGAGKEEILGRVEDFLRAVGEREGQTILVTNEVGMGIVPAYPSGRLYRDLLGWVNQKVAAAADLVYFVICGIPICLKSREFAPVGGNFSSGGGFLSPGGE</sequence>
<dbReference type="GO" id="GO:0008820">
    <property type="term" value="F:cobinamide phosphate guanylyltransferase activity"/>
    <property type="evidence" value="ECO:0007669"/>
    <property type="project" value="UniProtKB-EC"/>
</dbReference>
<evidence type="ECO:0000256" key="12">
    <source>
        <dbReference type="ARBA" id="ARBA00022741"/>
    </source>
</evidence>
<name>A0A7C2IEQ2_9THEO</name>
<evidence type="ECO:0000256" key="17">
    <source>
        <dbReference type="ARBA" id="ARBA00030571"/>
    </source>
</evidence>
<evidence type="ECO:0000256" key="1">
    <source>
        <dbReference type="ARBA" id="ARBA00000312"/>
    </source>
</evidence>
<dbReference type="EMBL" id="DSMU01000087">
    <property type="protein sequence ID" value="HEL65317.1"/>
    <property type="molecule type" value="Genomic_DNA"/>
</dbReference>
<keyword evidence="12" id="KW-0547">Nucleotide-binding</keyword>
<proteinExistence type="inferred from homology"/>
<dbReference type="UniPathway" id="UPA00148">
    <property type="reaction ID" value="UER00236"/>
</dbReference>